<reference evidence="2" key="1">
    <citation type="journal article" date="2018" name="Int. J. Syst. Evol. Microbiol.">
        <title>Jatrophihabitans telluris sp. nov., isolated from sediment soil of lava forest wetlands and the emended description of the genus Jatrophihabitans.</title>
        <authorList>
            <person name="Lee K.C."/>
            <person name="Suh M.K."/>
            <person name="Eom M.K."/>
            <person name="Kim K.K."/>
            <person name="Kim J.S."/>
            <person name="Kim D.S."/>
            <person name="Ko S.H."/>
            <person name="Shin Y.K."/>
            <person name="Lee J.S."/>
        </authorList>
    </citation>
    <scope>NUCLEOTIDE SEQUENCE</scope>
    <source>
        <strain evidence="2">N237</strain>
    </source>
</reference>
<sequence>MTNRQPAGAPTGGQFAAGTQTRADVALDDVRDTPGPADARQAARERVAAELSRAAPHRRPAARRAGDRPPP</sequence>
<dbReference type="Proteomes" id="UP001056336">
    <property type="component" value="Chromosome"/>
</dbReference>
<evidence type="ECO:0000313" key="2">
    <source>
        <dbReference type="EMBL" id="UQX88714.1"/>
    </source>
</evidence>
<proteinExistence type="predicted"/>
<organism evidence="2 3">
    <name type="scientific">Jatrophihabitans telluris</name>
    <dbReference type="NCBI Taxonomy" id="2038343"/>
    <lineage>
        <taxon>Bacteria</taxon>
        <taxon>Bacillati</taxon>
        <taxon>Actinomycetota</taxon>
        <taxon>Actinomycetes</taxon>
        <taxon>Jatrophihabitantales</taxon>
        <taxon>Jatrophihabitantaceae</taxon>
        <taxon>Jatrophihabitans</taxon>
    </lineage>
</organism>
<keyword evidence="3" id="KW-1185">Reference proteome</keyword>
<dbReference type="EMBL" id="CP097332">
    <property type="protein sequence ID" value="UQX88714.1"/>
    <property type="molecule type" value="Genomic_DNA"/>
</dbReference>
<feature type="region of interest" description="Disordered" evidence="1">
    <location>
        <begin position="1"/>
        <end position="71"/>
    </location>
</feature>
<evidence type="ECO:0008006" key="4">
    <source>
        <dbReference type="Google" id="ProtNLM"/>
    </source>
</evidence>
<reference evidence="2" key="2">
    <citation type="submission" date="2022-05" db="EMBL/GenBank/DDBJ databases">
        <authorList>
            <person name="Kim J.-S."/>
            <person name="Lee K."/>
            <person name="Suh M."/>
            <person name="Eom M."/>
            <person name="Kim J.-S."/>
            <person name="Kim D.-S."/>
            <person name="Ko S.-H."/>
            <person name="Shin Y."/>
            <person name="Lee J.-S."/>
        </authorList>
    </citation>
    <scope>NUCLEOTIDE SEQUENCE</scope>
    <source>
        <strain evidence="2">N237</strain>
    </source>
</reference>
<dbReference type="RefSeq" id="WP_249772425.1">
    <property type="nucleotide sequence ID" value="NZ_CP097332.1"/>
</dbReference>
<evidence type="ECO:0000256" key="1">
    <source>
        <dbReference type="SAM" id="MobiDB-lite"/>
    </source>
</evidence>
<accession>A0ABY4QYS2</accession>
<name>A0ABY4QYS2_9ACTN</name>
<gene>
    <name evidence="2" type="ORF">M6D93_01620</name>
</gene>
<evidence type="ECO:0000313" key="3">
    <source>
        <dbReference type="Proteomes" id="UP001056336"/>
    </source>
</evidence>
<protein>
    <recommendedName>
        <fullName evidence="4">DUF3618 domain-containing protein</fullName>
    </recommendedName>
</protein>